<dbReference type="Proteomes" id="UP000093757">
    <property type="component" value="Unassembled WGS sequence"/>
</dbReference>
<dbReference type="OrthoDB" id="4733078at2"/>
<reference evidence="2 4" key="1">
    <citation type="submission" date="2016-01" db="EMBL/GenBank/DDBJ databases">
        <title>The new phylogeny of the genus Mycobacterium.</title>
        <authorList>
            <person name="Tarcisio F."/>
            <person name="Conor M."/>
            <person name="Antonella G."/>
            <person name="Elisabetta G."/>
            <person name="Giulia F.S."/>
            <person name="Sara T."/>
            <person name="Anna F."/>
            <person name="Clotilde B."/>
            <person name="Roberto B."/>
            <person name="Veronica D.S."/>
            <person name="Fabio R."/>
            <person name="Monica P."/>
            <person name="Olivier J."/>
            <person name="Enrico T."/>
            <person name="Nicola S."/>
        </authorList>
    </citation>
    <scope>NUCLEOTIDE SEQUENCE [LARGE SCALE GENOMIC DNA]</scope>
    <source>
        <strain evidence="2 4">DSM 44160</strain>
    </source>
</reference>
<dbReference type="Proteomes" id="UP000193928">
    <property type="component" value="Unassembled WGS sequence"/>
</dbReference>
<dbReference type="RefSeq" id="WP_065134732.1">
    <property type="nucleotide sequence ID" value="NZ_JACKSU010000014.1"/>
</dbReference>
<gene>
    <name evidence="1" type="ORF">A9W98_22315</name>
    <name evidence="2" type="ORF">AWC08_07295</name>
</gene>
<keyword evidence="4" id="KW-1185">Reference proteome</keyword>
<name>A0A1A6BF15_MYCGO</name>
<dbReference type="EMBL" id="MAEM01000325">
    <property type="protein sequence ID" value="OBS00977.1"/>
    <property type="molecule type" value="Genomic_DNA"/>
</dbReference>
<proteinExistence type="predicted"/>
<organism evidence="1 3">
    <name type="scientific">Mycobacterium gordonae</name>
    <dbReference type="NCBI Taxonomy" id="1778"/>
    <lineage>
        <taxon>Bacteria</taxon>
        <taxon>Bacillati</taxon>
        <taxon>Actinomycetota</taxon>
        <taxon>Actinomycetes</taxon>
        <taxon>Mycobacteriales</taxon>
        <taxon>Mycobacteriaceae</taxon>
        <taxon>Mycobacterium</taxon>
    </lineage>
</organism>
<evidence type="ECO:0000313" key="1">
    <source>
        <dbReference type="EMBL" id="OBS00977.1"/>
    </source>
</evidence>
<evidence type="ECO:0000313" key="2">
    <source>
        <dbReference type="EMBL" id="ORV68417.1"/>
    </source>
</evidence>
<sequence>MAARTGDPSRLTEARVDELAREFLRSAYADSAYIDWTLDRRLEGFLHRCGLDYLIEDGDAYDLVLDRVMVHIGTSSRPAFGNAPRRRPSAN</sequence>
<comment type="caution">
    <text evidence="1">The sequence shown here is derived from an EMBL/GenBank/DDBJ whole genome shotgun (WGS) entry which is preliminary data.</text>
</comment>
<reference evidence="1 3" key="2">
    <citation type="submission" date="2016-06" db="EMBL/GenBank/DDBJ databases">
        <authorList>
            <person name="Kjaerup R.B."/>
            <person name="Dalgaard T.S."/>
            <person name="Juul-Madsen H.R."/>
        </authorList>
    </citation>
    <scope>NUCLEOTIDE SEQUENCE [LARGE SCALE GENOMIC DNA]</scope>
    <source>
        <strain evidence="1 3">1245752.6</strain>
    </source>
</reference>
<accession>A0A1A6BF15</accession>
<dbReference type="EMBL" id="LQOY01000241">
    <property type="protein sequence ID" value="ORV68417.1"/>
    <property type="molecule type" value="Genomic_DNA"/>
</dbReference>
<evidence type="ECO:0000313" key="3">
    <source>
        <dbReference type="Proteomes" id="UP000093757"/>
    </source>
</evidence>
<evidence type="ECO:0000313" key="4">
    <source>
        <dbReference type="Proteomes" id="UP000193928"/>
    </source>
</evidence>
<dbReference type="AlphaFoldDB" id="A0A1A6BF15"/>
<protein>
    <submittedName>
        <fullName evidence="1">Uncharacterized protein</fullName>
    </submittedName>
</protein>